<keyword evidence="1" id="KW-0479">Metal-binding</keyword>
<protein>
    <recommendedName>
        <fullName evidence="2">C2H2-type domain-containing protein</fullName>
    </recommendedName>
</protein>
<evidence type="ECO:0000259" key="2">
    <source>
        <dbReference type="PROSITE" id="PS50157"/>
    </source>
</evidence>
<feature type="domain" description="C2H2-type" evidence="2">
    <location>
        <begin position="50"/>
        <end position="77"/>
    </location>
</feature>
<dbReference type="PROSITE" id="PS50157">
    <property type="entry name" value="ZINC_FINGER_C2H2_2"/>
    <property type="match status" value="1"/>
</dbReference>
<organism evidence="3 4">
    <name type="scientific">Stegodyphus mimosarum</name>
    <name type="common">African social velvet spider</name>
    <dbReference type="NCBI Taxonomy" id="407821"/>
    <lineage>
        <taxon>Eukaryota</taxon>
        <taxon>Metazoa</taxon>
        <taxon>Ecdysozoa</taxon>
        <taxon>Arthropoda</taxon>
        <taxon>Chelicerata</taxon>
        <taxon>Arachnida</taxon>
        <taxon>Araneae</taxon>
        <taxon>Araneomorphae</taxon>
        <taxon>Entelegynae</taxon>
        <taxon>Eresoidea</taxon>
        <taxon>Eresidae</taxon>
        <taxon>Stegodyphus</taxon>
    </lineage>
</organism>
<accession>A0A087TGC2</accession>
<gene>
    <name evidence="3" type="ORF">X975_17653</name>
</gene>
<dbReference type="InterPro" id="IPR013087">
    <property type="entry name" value="Znf_C2H2_type"/>
</dbReference>
<keyword evidence="4" id="KW-1185">Reference proteome</keyword>
<evidence type="ECO:0000256" key="1">
    <source>
        <dbReference type="PROSITE-ProRule" id="PRU00042"/>
    </source>
</evidence>
<keyword evidence="1" id="KW-0862">Zinc</keyword>
<feature type="non-terminal residue" evidence="3">
    <location>
        <position position="95"/>
    </location>
</feature>
<reference evidence="3 4" key="1">
    <citation type="submission" date="2013-11" db="EMBL/GenBank/DDBJ databases">
        <title>Genome sequencing of Stegodyphus mimosarum.</title>
        <authorList>
            <person name="Bechsgaard J."/>
        </authorList>
    </citation>
    <scope>NUCLEOTIDE SEQUENCE [LARGE SCALE GENOMIC DNA]</scope>
</reference>
<sequence length="95" mass="11514">MKKMTTWICILTVVQNNKKFRDVTLRQEYPMFYIVTEPDNESPNQQKRHFCCKFCSYCTRNRQHMMYHEVKHTGARPFQCLLCQRAFSAKSSLRR</sequence>
<dbReference type="GO" id="GO:0008270">
    <property type="term" value="F:zinc ion binding"/>
    <property type="evidence" value="ECO:0007669"/>
    <property type="project" value="UniProtKB-KW"/>
</dbReference>
<dbReference type="STRING" id="407821.A0A087TGC2"/>
<dbReference type="InterPro" id="IPR036236">
    <property type="entry name" value="Znf_C2H2_sf"/>
</dbReference>
<keyword evidence="1" id="KW-0863">Zinc-finger</keyword>
<proteinExistence type="predicted"/>
<dbReference type="EMBL" id="KK115093">
    <property type="protein sequence ID" value="KFM64161.1"/>
    <property type="molecule type" value="Genomic_DNA"/>
</dbReference>
<dbReference type="Proteomes" id="UP000054359">
    <property type="component" value="Unassembled WGS sequence"/>
</dbReference>
<dbReference type="AlphaFoldDB" id="A0A087TGC2"/>
<dbReference type="SUPFAM" id="SSF57667">
    <property type="entry name" value="beta-beta-alpha zinc fingers"/>
    <property type="match status" value="1"/>
</dbReference>
<dbReference type="OrthoDB" id="10018191at2759"/>
<dbReference type="Gene3D" id="3.30.160.60">
    <property type="entry name" value="Classic Zinc Finger"/>
    <property type="match status" value="1"/>
</dbReference>
<evidence type="ECO:0000313" key="4">
    <source>
        <dbReference type="Proteomes" id="UP000054359"/>
    </source>
</evidence>
<name>A0A087TGC2_STEMI</name>
<evidence type="ECO:0000313" key="3">
    <source>
        <dbReference type="EMBL" id="KFM64161.1"/>
    </source>
</evidence>